<comment type="caution">
    <text evidence="7">The sequence shown here is derived from an EMBL/GenBank/DDBJ whole genome shotgun (WGS) entry which is preliminary data.</text>
</comment>
<dbReference type="Gene3D" id="3.30.43.10">
    <property type="entry name" value="Uridine Diphospho-n-acetylenolpyruvylglucosamine Reductase, domain 2"/>
    <property type="match status" value="1"/>
</dbReference>
<dbReference type="Pfam" id="PF08031">
    <property type="entry name" value="BBE"/>
    <property type="match status" value="1"/>
</dbReference>
<dbReference type="Gene3D" id="3.40.462.20">
    <property type="match status" value="1"/>
</dbReference>
<dbReference type="InterPro" id="IPR012951">
    <property type="entry name" value="BBE"/>
</dbReference>
<sequence length="462" mass="51063">MESILSFLTPSEAINPASPLYARESQVWSAQKNKHPKLVARPQTIETLSKLLRALNDSDLDFNVRSGGCGSASASDVLISMSAFDGFEFDREKEVVTVGAGQVWRDVDRKVEEQAPGYSVPGARCTYVGVGGSTLQGGVSWMSSEYGLTSDPQNMLDAQIVLMDGTIKWASGDPDLLWALRGGGGRFGVVTAFRFKAYKYPQEVYSGIILFGREALPELMKKVPEFVGQNRDPKVAMHFYCLDMTQGAFIGKPSVPGLGLLVYDAHGEEHGRNEAFKWALEIPGAIDTTKGMSLRQVNQLSDNLEAIRGQTNQMMTAVVIPDITGDFIERTWKWFDETLLQEPKLNAGTFVLIEIMQKEAFSTVMSRTETGWPRPRGRHILQIGCGALKKNSSEEVDALASRMLGDGARQICGDVYSAAACLPRDFEEFHDPIEMFGENVEKLRAIKERVDPRNRLRGAYTV</sequence>
<evidence type="ECO:0000256" key="4">
    <source>
        <dbReference type="ARBA" id="ARBA00022827"/>
    </source>
</evidence>
<dbReference type="InterPro" id="IPR016167">
    <property type="entry name" value="FAD-bd_PCMH_sub1"/>
</dbReference>
<dbReference type="EMBL" id="JAGMWT010000014">
    <property type="protein sequence ID" value="KAH7116894.1"/>
    <property type="molecule type" value="Genomic_DNA"/>
</dbReference>
<keyword evidence="4" id="KW-0274">FAD</keyword>
<dbReference type="InterPro" id="IPR016169">
    <property type="entry name" value="FAD-bd_PCMH_sub2"/>
</dbReference>
<dbReference type="InterPro" id="IPR006094">
    <property type="entry name" value="Oxid_FAD_bind_N"/>
</dbReference>
<name>A0A9P9DDE1_9PLEO</name>
<dbReference type="InterPro" id="IPR016166">
    <property type="entry name" value="FAD-bd_PCMH"/>
</dbReference>
<feature type="domain" description="FAD-binding PCMH-type" evidence="6">
    <location>
        <begin position="31"/>
        <end position="200"/>
    </location>
</feature>
<keyword evidence="3" id="KW-0285">Flavoprotein</keyword>
<gene>
    <name evidence="7" type="ORF">B0J11DRAFT_592943</name>
</gene>
<dbReference type="OrthoDB" id="2151789at2759"/>
<dbReference type="AlphaFoldDB" id="A0A9P9DDE1"/>
<evidence type="ECO:0000259" key="6">
    <source>
        <dbReference type="PROSITE" id="PS51387"/>
    </source>
</evidence>
<keyword evidence="8" id="KW-1185">Reference proteome</keyword>
<evidence type="ECO:0000256" key="3">
    <source>
        <dbReference type="ARBA" id="ARBA00022630"/>
    </source>
</evidence>
<dbReference type="Pfam" id="PF01565">
    <property type="entry name" value="FAD_binding_4"/>
    <property type="match status" value="1"/>
</dbReference>
<keyword evidence="5" id="KW-0560">Oxidoreductase</keyword>
<dbReference type="InterPro" id="IPR050416">
    <property type="entry name" value="FAD-linked_Oxidoreductase"/>
</dbReference>
<dbReference type="InterPro" id="IPR036318">
    <property type="entry name" value="FAD-bd_PCMH-like_sf"/>
</dbReference>
<accession>A0A9P9DDE1</accession>
<dbReference type="GO" id="GO:0071949">
    <property type="term" value="F:FAD binding"/>
    <property type="evidence" value="ECO:0007669"/>
    <property type="project" value="InterPro"/>
</dbReference>
<dbReference type="Gene3D" id="3.30.465.10">
    <property type="match status" value="1"/>
</dbReference>
<dbReference type="PANTHER" id="PTHR42973:SF39">
    <property type="entry name" value="FAD-BINDING PCMH-TYPE DOMAIN-CONTAINING PROTEIN"/>
    <property type="match status" value="1"/>
</dbReference>
<evidence type="ECO:0000256" key="2">
    <source>
        <dbReference type="ARBA" id="ARBA00005466"/>
    </source>
</evidence>
<dbReference type="SUPFAM" id="SSF56176">
    <property type="entry name" value="FAD-binding/transporter-associated domain-like"/>
    <property type="match status" value="1"/>
</dbReference>
<evidence type="ECO:0000256" key="1">
    <source>
        <dbReference type="ARBA" id="ARBA00001974"/>
    </source>
</evidence>
<evidence type="ECO:0000313" key="8">
    <source>
        <dbReference type="Proteomes" id="UP000700596"/>
    </source>
</evidence>
<dbReference type="Proteomes" id="UP000700596">
    <property type="component" value="Unassembled WGS sequence"/>
</dbReference>
<comment type="similarity">
    <text evidence="2">Belongs to the oxygen-dependent FAD-linked oxidoreductase family.</text>
</comment>
<reference evidence="7" key="1">
    <citation type="journal article" date="2021" name="Nat. Commun.">
        <title>Genetic determinants of endophytism in the Arabidopsis root mycobiome.</title>
        <authorList>
            <person name="Mesny F."/>
            <person name="Miyauchi S."/>
            <person name="Thiergart T."/>
            <person name="Pickel B."/>
            <person name="Atanasova L."/>
            <person name="Karlsson M."/>
            <person name="Huettel B."/>
            <person name="Barry K.W."/>
            <person name="Haridas S."/>
            <person name="Chen C."/>
            <person name="Bauer D."/>
            <person name="Andreopoulos W."/>
            <person name="Pangilinan J."/>
            <person name="LaButti K."/>
            <person name="Riley R."/>
            <person name="Lipzen A."/>
            <person name="Clum A."/>
            <person name="Drula E."/>
            <person name="Henrissat B."/>
            <person name="Kohler A."/>
            <person name="Grigoriev I.V."/>
            <person name="Martin F.M."/>
            <person name="Hacquard S."/>
        </authorList>
    </citation>
    <scope>NUCLEOTIDE SEQUENCE</scope>
    <source>
        <strain evidence="7">MPI-CAGE-CH-0243</strain>
    </source>
</reference>
<evidence type="ECO:0000256" key="5">
    <source>
        <dbReference type="ARBA" id="ARBA00023002"/>
    </source>
</evidence>
<organism evidence="7 8">
    <name type="scientific">Dendryphion nanum</name>
    <dbReference type="NCBI Taxonomy" id="256645"/>
    <lineage>
        <taxon>Eukaryota</taxon>
        <taxon>Fungi</taxon>
        <taxon>Dikarya</taxon>
        <taxon>Ascomycota</taxon>
        <taxon>Pezizomycotina</taxon>
        <taxon>Dothideomycetes</taxon>
        <taxon>Pleosporomycetidae</taxon>
        <taxon>Pleosporales</taxon>
        <taxon>Torulaceae</taxon>
        <taxon>Dendryphion</taxon>
    </lineage>
</organism>
<dbReference type="PROSITE" id="PS51387">
    <property type="entry name" value="FAD_PCMH"/>
    <property type="match status" value="1"/>
</dbReference>
<proteinExistence type="inferred from homology"/>
<dbReference type="PANTHER" id="PTHR42973">
    <property type="entry name" value="BINDING OXIDOREDUCTASE, PUTATIVE (AFU_ORTHOLOGUE AFUA_1G17690)-RELATED"/>
    <property type="match status" value="1"/>
</dbReference>
<evidence type="ECO:0000313" key="7">
    <source>
        <dbReference type="EMBL" id="KAH7116894.1"/>
    </source>
</evidence>
<dbReference type="GO" id="GO:0016491">
    <property type="term" value="F:oxidoreductase activity"/>
    <property type="evidence" value="ECO:0007669"/>
    <property type="project" value="UniProtKB-KW"/>
</dbReference>
<protein>
    <submittedName>
        <fullName evidence="7">FAD binding domain-containing protein</fullName>
    </submittedName>
</protein>
<comment type="cofactor">
    <cofactor evidence="1">
        <name>FAD</name>
        <dbReference type="ChEBI" id="CHEBI:57692"/>
    </cofactor>
</comment>